<accession>A0A0R3MS25</accession>
<protein>
    <submittedName>
        <fullName evidence="1">Uncharacterized protein</fullName>
    </submittedName>
</protein>
<reference evidence="1 2" key="1">
    <citation type="submission" date="2014-03" db="EMBL/GenBank/DDBJ databases">
        <title>Bradyrhizobium valentinum sp. nov., isolated from effective nodules of Lupinus mariae-josephae, a lupine endemic of basic-lime soils in Eastern Spain.</title>
        <authorList>
            <person name="Duran D."/>
            <person name="Rey L."/>
            <person name="Navarro A."/>
            <person name="Busquets A."/>
            <person name="Imperial J."/>
            <person name="Ruiz-Argueso T."/>
        </authorList>
    </citation>
    <scope>NUCLEOTIDE SEQUENCE [LARGE SCALE GENOMIC DNA]</scope>
    <source>
        <strain evidence="1 2">CCBAU 23086</strain>
    </source>
</reference>
<name>A0A0R3MS25_9BRAD</name>
<evidence type="ECO:0000313" key="1">
    <source>
        <dbReference type="EMBL" id="KRR20943.1"/>
    </source>
</evidence>
<comment type="caution">
    <text evidence="1">The sequence shown here is derived from an EMBL/GenBank/DDBJ whole genome shotgun (WGS) entry which is preliminary data.</text>
</comment>
<sequence length="154" mass="18062">MFKPQNARQEFEAILRGRGLHEDSVNLIDGCEAFFDFYRDQRPSGRVFEQHEDADMLLFQWGTFDWGTGEHFAFNLTRQIIVHEDAEDQDIWQLSLTFEFDAEDDLRSLGNGNKWCHSLLELPEFREYVRRSSAFTACAENQVRRTELEYGIAG</sequence>
<dbReference type="AlphaFoldDB" id="A0A0R3MS25"/>
<dbReference type="EMBL" id="LLYB01000084">
    <property type="protein sequence ID" value="KRR20943.1"/>
    <property type="molecule type" value="Genomic_DNA"/>
</dbReference>
<gene>
    <name evidence="1" type="ORF">CQ14_37515</name>
</gene>
<dbReference type="Proteomes" id="UP000051660">
    <property type="component" value="Unassembled WGS sequence"/>
</dbReference>
<proteinExistence type="predicted"/>
<dbReference type="OrthoDB" id="8232181at2"/>
<organism evidence="1 2">
    <name type="scientific">Bradyrhizobium lablabi</name>
    <dbReference type="NCBI Taxonomy" id="722472"/>
    <lineage>
        <taxon>Bacteria</taxon>
        <taxon>Pseudomonadati</taxon>
        <taxon>Pseudomonadota</taxon>
        <taxon>Alphaproteobacteria</taxon>
        <taxon>Hyphomicrobiales</taxon>
        <taxon>Nitrobacteraceae</taxon>
        <taxon>Bradyrhizobium</taxon>
    </lineage>
</organism>
<evidence type="ECO:0000313" key="2">
    <source>
        <dbReference type="Proteomes" id="UP000051660"/>
    </source>
</evidence>
<dbReference type="RefSeq" id="WP_057860232.1">
    <property type="nucleotide sequence ID" value="NZ_LLYB01000084.1"/>
</dbReference>